<sequence>MMAAAMTPRPGAANGVVPKNGIGIAFWIAGVPGRADIVKVAVPSITAAGSNRFGTSAARNRAWPIGARTNIATNTLTPP</sequence>
<dbReference type="Proteomes" id="UP000020218">
    <property type="component" value="Unassembled WGS sequence"/>
</dbReference>
<organism evidence="1 2">
    <name type="scientific">Candidatus Accumulibacter adjunctus</name>
    <dbReference type="NCBI Taxonomy" id="1454001"/>
    <lineage>
        <taxon>Bacteria</taxon>
        <taxon>Pseudomonadati</taxon>
        <taxon>Pseudomonadota</taxon>
        <taxon>Betaproteobacteria</taxon>
        <taxon>Candidatus Accumulibacter</taxon>
    </lineage>
</organism>
<evidence type="ECO:0000313" key="2">
    <source>
        <dbReference type="Proteomes" id="UP000020218"/>
    </source>
</evidence>
<reference evidence="1" key="1">
    <citation type="submission" date="2014-02" db="EMBL/GenBank/DDBJ databases">
        <title>Expanding our view of genomic diversity in Candidatus Accumulibacter clades.</title>
        <authorList>
            <person name="Skennerton C.T."/>
            <person name="Barr J.J."/>
            <person name="Slater F.R."/>
            <person name="Bond P.L."/>
            <person name="Tyson G.W."/>
        </authorList>
    </citation>
    <scope>NUCLEOTIDE SEQUENCE [LARGE SCALE GENOMIC DNA]</scope>
</reference>
<accession>A0A011MIL0</accession>
<evidence type="ECO:0000313" key="1">
    <source>
        <dbReference type="EMBL" id="EXI69768.1"/>
    </source>
</evidence>
<keyword evidence="2" id="KW-1185">Reference proteome</keyword>
<dbReference type="EMBL" id="JFAX01000001">
    <property type="protein sequence ID" value="EXI69768.1"/>
    <property type="molecule type" value="Genomic_DNA"/>
</dbReference>
<comment type="caution">
    <text evidence="1">The sequence shown here is derived from an EMBL/GenBank/DDBJ whole genome shotgun (WGS) entry which is preliminary data.</text>
</comment>
<protein>
    <submittedName>
        <fullName evidence="1">Uncharacterized protein</fullName>
    </submittedName>
</protein>
<gene>
    <name evidence="1" type="ORF">AW08_00261</name>
</gene>
<dbReference type="AlphaFoldDB" id="A0A011MIL0"/>
<name>A0A011MIL0_9PROT</name>
<proteinExistence type="predicted"/>